<keyword evidence="2" id="KW-0805">Transcription regulation</keyword>
<reference evidence="11" key="1">
    <citation type="journal article" date="2016" name="Front. Microbiol.">
        <title>Complete Genome Sequence of Clostridium estertheticum DSM 8809, a Microbe Identified in Spoiled Vacuum Packed Beef.</title>
        <authorList>
            <person name="Yu Z."/>
            <person name="Gunn L."/>
            <person name="Brennan E."/>
            <person name="Reid R."/>
            <person name="Wall P.G."/>
            <person name="Gaora O.P."/>
            <person name="Hurley D."/>
            <person name="Bolton D."/>
            <person name="Fanning S."/>
        </authorList>
    </citation>
    <scope>NUCLEOTIDE SEQUENCE [LARGE SCALE GENOMIC DNA]</scope>
    <source>
        <strain evidence="11">DSM 8809</strain>
    </source>
</reference>
<dbReference type="Proteomes" id="UP000182569">
    <property type="component" value="Chromosome"/>
</dbReference>
<protein>
    <recommendedName>
        <fullName evidence="1">Stage 0 sporulation protein A homolog</fullName>
    </recommendedName>
</protein>
<evidence type="ECO:0000256" key="6">
    <source>
        <dbReference type="PROSITE-ProRule" id="PRU00169"/>
    </source>
</evidence>
<evidence type="ECO:0000256" key="4">
    <source>
        <dbReference type="ARBA" id="ARBA00023163"/>
    </source>
</evidence>
<dbReference type="Gene3D" id="6.10.250.690">
    <property type="match status" value="1"/>
</dbReference>
<feature type="DNA-binding region" description="OmpR/PhoB-type" evidence="7">
    <location>
        <begin position="126"/>
        <end position="226"/>
    </location>
</feature>
<keyword evidence="6" id="KW-0597">Phosphoprotein</keyword>
<dbReference type="PANTHER" id="PTHR48111:SF73">
    <property type="entry name" value="ALKALINE PHOSPHATASE SYNTHESIS TRANSCRIPTIONAL REGULATORY PROTEIN PHOP"/>
    <property type="match status" value="1"/>
</dbReference>
<dbReference type="InterPro" id="IPR011006">
    <property type="entry name" value="CheY-like_superfamily"/>
</dbReference>
<dbReference type="Pfam" id="PF00072">
    <property type="entry name" value="Response_reg"/>
    <property type="match status" value="1"/>
</dbReference>
<dbReference type="InterPro" id="IPR039420">
    <property type="entry name" value="WalR-like"/>
</dbReference>
<dbReference type="PROSITE" id="PS51755">
    <property type="entry name" value="OMPR_PHOB"/>
    <property type="match status" value="1"/>
</dbReference>
<dbReference type="KEGG" id="ceu:A7L45_03745"/>
<evidence type="ECO:0000259" key="9">
    <source>
        <dbReference type="PROSITE" id="PS51755"/>
    </source>
</evidence>
<evidence type="ECO:0000259" key="8">
    <source>
        <dbReference type="PROSITE" id="PS50110"/>
    </source>
</evidence>
<keyword evidence="4" id="KW-0804">Transcription</keyword>
<dbReference type="GO" id="GO:0032993">
    <property type="term" value="C:protein-DNA complex"/>
    <property type="evidence" value="ECO:0007669"/>
    <property type="project" value="TreeGrafter"/>
</dbReference>
<feature type="domain" description="OmpR/PhoB-type" evidence="9">
    <location>
        <begin position="126"/>
        <end position="226"/>
    </location>
</feature>
<proteinExistence type="predicted"/>
<dbReference type="PANTHER" id="PTHR48111">
    <property type="entry name" value="REGULATOR OF RPOS"/>
    <property type="match status" value="1"/>
</dbReference>
<dbReference type="GO" id="GO:0005829">
    <property type="term" value="C:cytosol"/>
    <property type="evidence" value="ECO:0007669"/>
    <property type="project" value="TreeGrafter"/>
</dbReference>
<dbReference type="GO" id="GO:0000976">
    <property type="term" value="F:transcription cis-regulatory region binding"/>
    <property type="evidence" value="ECO:0007669"/>
    <property type="project" value="TreeGrafter"/>
</dbReference>
<dbReference type="PROSITE" id="PS50110">
    <property type="entry name" value="RESPONSE_REGULATORY"/>
    <property type="match status" value="1"/>
</dbReference>
<gene>
    <name evidence="10" type="ORF">A7L45_03745</name>
</gene>
<dbReference type="Gene3D" id="3.40.50.2300">
    <property type="match status" value="1"/>
</dbReference>
<dbReference type="AlphaFoldDB" id="A0A1J0GD32"/>
<accession>A0A1J0GD32</accession>
<evidence type="ECO:0000256" key="2">
    <source>
        <dbReference type="ARBA" id="ARBA00023015"/>
    </source>
</evidence>
<sequence length="228" mass="26358">MNTILLVEDDLSIIDGLEFSLRRNGFHIALARTVREGFLMLSDKKYDLLLLDLTLPDGSGFDICKKVRQSSDVPIIFLTASDEEVNIVMGLDIGGDDYITKPFKLNELISRIKALLRRYHIPSQEPIDLQSNDITIKLLESRVFKDSKEIELTSLEYRLLCLLMQNPNIVLTRNIILDRLWDSNGNFIDDNTLSVYVRRLRSKIEDNAENPKFLLTLRRLGYKWNVLK</sequence>
<dbReference type="Gene3D" id="1.10.10.10">
    <property type="entry name" value="Winged helix-like DNA-binding domain superfamily/Winged helix DNA-binding domain"/>
    <property type="match status" value="1"/>
</dbReference>
<organism evidence="10 11">
    <name type="scientific">Clostridium estertheticum subsp. estertheticum</name>
    <dbReference type="NCBI Taxonomy" id="1552"/>
    <lineage>
        <taxon>Bacteria</taxon>
        <taxon>Bacillati</taxon>
        <taxon>Bacillota</taxon>
        <taxon>Clostridia</taxon>
        <taxon>Eubacteriales</taxon>
        <taxon>Clostridiaceae</taxon>
        <taxon>Clostridium</taxon>
    </lineage>
</organism>
<dbReference type="InterPro" id="IPR036388">
    <property type="entry name" value="WH-like_DNA-bd_sf"/>
</dbReference>
<evidence type="ECO:0000256" key="5">
    <source>
        <dbReference type="ARBA" id="ARBA00024867"/>
    </source>
</evidence>
<keyword evidence="3 7" id="KW-0238">DNA-binding</keyword>
<evidence type="ECO:0000256" key="7">
    <source>
        <dbReference type="PROSITE-ProRule" id="PRU01091"/>
    </source>
</evidence>
<dbReference type="OrthoDB" id="9803564at2"/>
<feature type="domain" description="Response regulatory" evidence="8">
    <location>
        <begin position="3"/>
        <end position="116"/>
    </location>
</feature>
<dbReference type="EMBL" id="CP015756">
    <property type="protein sequence ID" value="APC39237.1"/>
    <property type="molecule type" value="Genomic_DNA"/>
</dbReference>
<dbReference type="SUPFAM" id="SSF52172">
    <property type="entry name" value="CheY-like"/>
    <property type="match status" value="1"/>
</dbReference>
<dbReference type="InterPro" id="IPR001867">
    <property type="entry name" value="OmpR/PhoB-type_DNA-bd"/>
</dbReference>
<evidence type="ECO:0000256" key="3">
    <source>
        <dbReference type="ARBA" id="ARBA00023125"/>
    </source>
</evidence>
<dbReference type="SMART" id="SM00448">
    <property type="entry name" value="REC"/>
    <property type="match status" value="1"/>
</dbReference>
<dbReference type="SMART" id="SM00862">
    <property type="entry name" value="Trans_reg_C"/>
    <property type="match status" value="1"/>
</dbReference>
<evidence type="ECO:0000313" key="11">
    <source>
        <dbReference type="Proteomes" id="UP000182569"/>
    </source>
</evidence>
<comment type="function">
    <text evidence="5">May play the central regulatory role in sporulation. It may be an element of the effector pathway responsible for the activation of sporulation genes in response to nutritional stress. Spo0A may act in concert with spo0H (a sigma factor) to control the expression of some genes that are critical to the sporulation process.</text>
</comment>
<name>A0A1J0GD32_9CLOT</name>
<evidence type="ECO:0000256" key="1">
    <source>
        <dbReference type="ARBA" id="ARBA00018672"/>
    </source>
</evidence>
<dbReference type="Pfam" id="PF00486">
    <property type="entry name" value="Trans_reg_C"/>
    <property type="match status" value="1"/>
</dbReference>
<keyword evidence="11" id="KW-1185">Reference proteome</keyword>
<evidence type="ECO:0000313" key="10">
    <source>
        <dbReference type="EMBL" id="APC39237.1"/>
    </source>
</evidence>
<dbReference type="RefSeq" id="WP_071611533.1">
    <property type="nucleotide sequence ID" value="NZ_CP015756.1"/>
</dbReference>
<dbReference type="InterPro" id="IPR001789">
    <property type="entry name" value="Sig_transdc_resp-reg_receiver"/>
</dbReference>
<dbReference type="CDD" id="cd00383">
    <property type="entry name" value="trans_reg_C"/>
    <property type="match status" value="1"/>
</dbReference>
<feature type="modified residue" description="4-aspartylphosphate" evidence="6">
    <location>
        <position position="52"/>
    </location>
</feature>
<dbReference type="GO" id="GO:0000156">
    <property type="term" value="F:phosphorelay response regulator activity"/>
    <property type="evidence" value="ECO:0007669"/>
    <property type="project" value="TreeGrafter"/>
</dbReference>
<dbReference type="GO" id="GO:0006355">
    <property type="term" value="P:regulation of DNA-templated transcription"/>
    <property type="evidence" value="ECO:0007669"/>
    <property type="project" value="InterPro"/>
</dbReference>
<dbReference type="STRING" id="1552.A7L45_03745"/>